<dbReference type="PROSITE" id="PS51380">
    <property type="entry name" value="EXS"/>
    <property type="match status" value="1"/>
</dbReference>
<feature type="compositionally biased region" description="Polar residues" evidence="6">
    <location>
        <begin position="217"/>
        <end position="233"/>
    </location>
</feature>
<feature type="transmembrane region" description="Helical" evidence="7">
    <location>
        <begin position="695"/>
        <end position="717"/>
    </location>
</feature>
<feature type="domain" description="EXS" evidence="8">
    <location>
        <begin position="848"/>
        <end position="1042"/>
    </location>
</feature>
<evidence type="ECO:0000256" key="2">
    <source>
        <dbReference type="ARBA" id="ARBA00009665"/>
    </source>
</evidence>
<dbReference type="GO" id="GO:0005794">
    <property type="term" value="C:Golgi apparatus"/>
    <property type="evidence" value="ECO:0007669"/>
    <property type="project" value="TreeGrafter"/>
</dbReference>
<dbReference type="Pfam" id="PF03124">
    <property type="entry name" value="EXS"/>
    <property type="match status" value="1"/>
</dbReference>
<dbReference type="InterPro" id="IPR004342">
    <property type="entry name" value="EXS_C"/>
</dbReference>
<feature type="compositionally biased region" description="Basic and acidic residues" evidence="6">
    <location>
        <begin position="342"/>
        <end position="351"/>
    </location>
</feature>
<dbReference type="GO" id="GO:0006817">
    <property type="term" value="P:phosphate ion transport"/>
    <property type="evidence" value="ECO:0007669"/>
    <property type="project" value="TreeGrafter"/>
</dbReference>
<comment type="subcellular location">
    <subcellularLocation>
        <location evidence="1">Membrane</location>
        <topology evidence="1">Multi-pass membrane protein</topology>
    </subcellularLocation>
</comment>
<feature type="transmembrane region" description="Helical" evidence="7">
    <location>
        <begin position="737"/>
        <end position="759"/>
    </location>
</feature>
<evidence type="ECO:0000256" key="1">
    <source>
        <dbReference type="ARBA" id="ARBA00004141"/>
    </source>
</evidence>
<accession>A0AAN6BMU2</accession>
<evidence type="ECO:0000256" key="4">
    <source>
        <dbReference type="ARBA" id="ARBA00022989"/>
    </source>
</evidence>
<dbReference type="InterPro" id="IPR004331">
    <property type="entry name" value="SPX_dom"/>
</dbReference>
<reference evidence="10" key="2">
    <citation type="submission" date="2020-04" db="EMBL/GenBank/DDBJ databases">
        <authorList>
            <person name="Santos R.A.C."/>
            <person name="Steenwyk J.L."/>
            <person name="Rivero-Menendez O."/>
            <person name="Mead M.E."/>
            <person name="Silva L.P."/>
            <person name="Bastos R.W."/>
            <person name="Alastruey-Izquierdo A."/>
            <person name="Goldman G.H."/>
            <person name="Rokas A."/>
        </authorList>
    </citation>
    <scope>NUCLEOTIDE SEQUENCE</scope>
    <source>
        <strain evidence="10">CNM-CM8927</strain>
    </source>
</reference>
<evidence type="ECO:0000256" key="5">
    <source>
        <dbReference type="ARBA" id="ARBA00023136"/>
    </source>
</evidence>
<name>A0AAN6BMU2_ASPLE</name>
<feature type="domain" description="SPX" evidence="9">
    <location>
        <begin position="160"/>
        <end position="598"/>
    </location>
</feature>
<comment type="caution">
    <text evidence="10">The sequence shown here is derived from an EMBL/GenBank/DDBJ whole genome shotgun (WGS) entry which is preliminary data.</text>
</comment>
<feature type="transmembrane region" description="Helical" evidence="7">
    <location>
        <begin position="766"/>
        <end position="789"/>
    </location>
</feature>
<feature type="compositionally biased region" description="Basic and acidic residues" evidence="6">
    <location>
        <begin position="1130"/>
        <end position="1156"/>
    </location>
</feature>
<evidence type="ECO:0000259" key="9">
    <source>
        <dbReference type="PROSITE" id="PS51382"/>
    </source>
</evidence>
<feature type="region of interest" description="Disordered" evidence="6">
    <location>
        <begin position="309"/>
        <end position="382"/>
    </location>
</feature>
<feature type="compositionally biased region" description="Polar residues" evidence="6">
    <location>
        <begin position="257"/>
        <end position="266"/>
    </location>
</feature>
<feature type="transmembrane region" description="Helical" evidence="7">
    <location>
        <begin position="959"/>
        <end position="980"/>
    </location>
</feature>
<feature type="compositionally biased region" description="Basic and acidic residues" evidence="6">
    <location>
        <begin position="391"/>
        <end position="403"/>
    </location>
</feature>
<feature type="region of interest" description="Disordered" evidence="6">
    <location>
        <begin position="390"/>
        <end position="409"/>
    </location>
</feature>
<dbReference type="GO" id="GO:0016036">
    <property type="term" value="P:cellular response to phosphate starvation"/>
    <property type="evidence" value="ECO:0007669"/>
    <property type="project" value="TreeGrafter"/>
</dbReference>
<comment type="similarity">
    <text evidence="2">Belongs to the SYG1 (TC 2.A.94) family.</text>
</comment>
<protein>
    <recommendedName>
        <fullName evidence="12">Protein SYG1 homolog</fullName>
    </recommendedName>
</protein>
<proteinExistence type="inferred from homology"/>
<organism evidence="10 11">
    <name type="scientific">Aspergillus lentulus</name>
    <dbReference type="NCBI Taxonomy" id="293939"/>
    <lineage>
        <taxon>Eukaryota</taxon>
        <taxon>Fungi</taxon>
        <taxon>Dikarya</taxon>
        <taxon>Ascomycota</taxon>
        <taxon>Pezizomycotina</taxon>
        <taxon>Eurotiomycetes</taxon>
        <taxon>Eurotiomycetidae</taxon>
        <taxon>Eurotiales</taxon>
        <taxon>Aspergillaceae</taxon>
        <taxon>Aspergillus</taxon>
        <taxon>Aspergillus subgen. Fumigati</taxon>
    </lineage>
</organism>
<feature type="region of interest" description="Disordered" evidence="6">
    <location>
        <begin position="1097"/>
        <end position="1156"/>
    </location>
</feature>
<evidence type="ECO:0000313" key="11">
    <source>
        <dbReference type="Proteomes" id="UP000649114"/>
    </source>
</evidence>
<dbReference type="Proteomes" id="UP000649114">
    <property type="component" value="Unassembled WGS sequence"/>
</dbReference>
<evidence type="ECO:0000256" key="6">
    <source>
        <dbReference type="SAM" id="MobiDB-lite"/>
    </source>
</evidence>
<sequence length="1156" mass="132510">MAWGWEQSDDAHREVYGERRHESSLSHELIAGAASFAGMKAWEDHQRQEGKYIGPYLPVSHAFAKEALAGFVGAEVDKLIETKGLDEADKIRARRHAKENAERMYDEHYIDRQGAPEYDPGRYPPHERFDRPVDRWMKFAKFVIPDSPFTPHKWQRANIQSINRELEQELVPEWRAKYLDYKTGKKKVKAIARAIQKANRSPRHPSLRRTAIGPGDQTITPSGTFRSSPGQASDSKRLEVPNSFRSPSIPIRGDAYATTTSRSTPGQRDERQPLRVPGSRFSAVMGSYGSIIASPPQHGAASDLVSLELPDPALDPKDDISYSPPEDTIRRGVPKTPSPVMARRDTNRSLCHDAASNSPAAKHAGSKGSLRNNLAGPSTTRTSQILKRVFSHPDWEPPEKRAQTDAPVSEVERREDEFFAFLDSELAKIESFYQMKEDEATRRLQVLRQQLHIMRDRRIQEILGAKSKAKKDEAHQSNGFSALNALSAFHLKETLLGRGRIGKNSEALAQMNTPAALQAQNPEAVSGRRDFMRRPEDPQNDEVTYRFAKRKLKYALQEFYRGLELLKAYAYLNRTAFRKINKKYDKLVNARPTMRYMSERVNKAWFVQSEVVENLMAATEDLYARYLEHGNRKITISKLRHAINKSGDYSPNTFRAGLLSMAGILFCIQSLIYASRHLEHSDPSVQVQTSYLLQIYGGYFLIVFHFLLFCFDCMIWTKTKINYVFVFEYDTRHALDWRQLSELPCFFMFMLGLFMWLNFLAINSMYVYWPVVLVGLTMIILFLPARVLYHRSRKWWAYSNWRLLLAGLYPVEFRDFFLGDMYCSQTYAMGNIELFFCLYAHHWNNAPQCNSSHSRLLGFFQCLPSIWRALQCLRRYGDTKNVFPHLVNFGKYMFGVLYYATLSMYRIEKMTRFQAPFVTFALLNAVYTSVWDLIMDWSLGNPYAKHPLLREVLAFRKVWVYYAAMVADVIIRFNWIYYAIFARDMQHSALLSFMVALSEIFRRGVWTIFRVENEHCTNVLLFRASRDVPLPYEVASPEVEVDRPGEDVQLQDQHATTPLSAPADVEHGTPVTPGLSTHPRGLSRVGSLMAAAHAQDFERRKRPDQLTGASAAHGPTTTDDTSDEEEDDPVDPRQDTDTDEAVSERLPDADARGTPK</sequence>
<dbReference type="InterPro" id="IPR022234">
    <property type="entry name" value="DUF3759"/>
</dbReference>
<evidence type="ECO:0000313" key="10">
    <source>
        <dbReference type="EMBL" id="KAF4203219.1"/>
    </source>
</evidence>
<gene>
    <name evidence="10" type="ORF">CNMCM8927_009064</name>
</gene>
<keyword evidence="4 7" id="KW-1133">Transmembrane helix</keyword>
<dbReference type="PROSITE" id="PS51382">
    <property type="entry name" value="SPX"/>
    <property type="match status" value="1"/>
</dbReference>
<evidence type="ECO:0000256" key="7">
    <source>
        <dbReference type="SAM" id="Phobius"/>
    </source>
</evidence>
<dbReference type="AlphaFoldDB" id="A0AAN6BMU2"/>
<evidence type="ECO:0008006" key="12">
    <source>
        <dbReference type="Google" id="ProtNLM"/>
    </source>
</evidence>
<dbReference type="GO" id="GO:0005886">
    <property type="term" value="C:plasma membrane"/>
    <property type="evidence" value="ECO:0007669"/>
    <property type="project" value="TreeGrafter"/>
</dbReference>
<dbReference type="PANTHER" id="PTHR10783:SF103">
    <property type="entry name" value="SOLUTE CARRIER FAMILY 53 MEMBER 1"/>
    <property type="match status" value="1"/>
</dbReference>
<keyword evidence="5 7" id="KW-0472">Membrane</keyword>
<dbReference type="PANTHER" id="PTHR10783">
    <property type="entry name" value="XENOTROPIC AND POLYTROPIC RETROVIRUS RECEPTOR 1-RELATED"/>
    <property type="match status" value="1"/>
</dbReference>
<dbReference type="EMBL" id="JAAAPU010000085">
    <property type="protein sequence ID" value="KAF4203219.1"/>
    <property type="molecule type" value="Genomic_DNA"/>
</dbReference>
<feature type="region of interest" description="Disordered" evidence="6">
    <location>
        <begin position="1057"/>
        <end position="1082"/>
    </location>
</feature>
<keyword evidence="3 7" id="KW-0812">Transmembrane</keyword>
<feature type="region of interest" description="Disordered" evidence="6">
    <location>
        <begin position="196"/>
        <end position="276"/>
    </location>
</feature>
<feature type="compositionally biased region" description="Polar residues" evidence="6">
    <location>
        <begin position="369"/>
        <end position="382"/>
    </location>
</feature>
<feature type="transmembrane region" description="Helical" evidence="7">
    <location>
        <begin position="917"/>
        <end position="939"/>
    </location>
</feature>
<evidence type="ECO:0000259" key="8">
    <source>
        <dbReference type="PROSITE" id="PS51380"/>
    </source>
</evidence>
<dbReference type="Pfam" id="PF12585">
    <property type="entry name" value="DUF3759"/>
    <property type="match status" value="1"/>
</dbReference>
<feature type="compositionally biased region" description="Acidic residues" evidence="6">
    <location>
        <begin position="1120"/>
        <end position="1129"/>
    </location>
</feature>
<reference evidence="10" key="1">
    <citation type="journal article" date="2020" name="bioRxiv">
        <title>Genomic and phenotypic heterogeneity of clinical isolates of the human pathogens Aspergillus fumigatus, Aspergillus lentulus and Aspergillus fumigatiaffinis.</title>
        <authorList>
            <person name="dos Santos R.A.C."/>
            <person name="Steenwyk J.L."/>
            <person name="Rivero-Menendez O."/>
            <person name="Mead M.E."/>
            <person name="Silva L.P."/>
            <person name="Bastos R.W."/>
            <person name="Alastruey-Izquierdo A."/>
            <person name="Goldman G.H."/>
            <person name="Rokas A."/>
        </authorList>
    </citation>
    <scope>NUCLEOTIDE SEQUENCE</scope>
    <source>
        <strain evidence="10">CNM-CM8927</strain>
    </source>
</reference>
<dbReference type="GO" id="GO:0000822">
    <property type="term" value="F:inositol hexakisphosphate binding"/>
    <property type="evidence" value="ECO:0007669"/>
    <property type="project" value="TreeGrafter"/>
</dbReference>
<evidence type="ECO:0000256" key="3">
    <source>
        <dbReference type="ARBA" id="ARBA00022692"/>
    </source>
</evidence>
<dbReference type="Pfam" id="PF03105">
    <property type="entry name" value="SPX"/>
    <property type="match status" value="1"/>
</dbReference>
<dbReference type="CDD" id="cd14475">
    <property type="entry name" value="SPX_SYG1_like"/>
    <property type="match status" value="1"/>
</dbReference>